<organism evidence="3 4">
    <name type="scientific">Nocardioides humilatus</name>
    <dbReference type="NCBI Taxonomy" id="2607660"/>
    <lineage>
        <taxon>Bacteria</taxon>
        <taxon>Bacillati</taxon>
        <taxon>Actinomycetota</taxon>
        <taxon>Actinomycetes</taxon>
        <taxon>Propionibacteriales</taxon>
        <taxon>Nocardioidaceae</taxon>
        <taxon>Nocardioides</taxon>
    </lineage>
</organism>
<dbReference type="GO" id="GO:0003677">
    <property type="term" value="F:DNA binding"/>
    <property type="evidence" value="ECO:0007669"/>
    <property type="project" value="InterPro"/>
</dbReference>
<reference evidence="3 4" key="2">
    <citation type="submission" date="2019-09" db="EMBL/GenBank/DDBJ databases">
        <authorList>
            <person name="Jin C."/>
        </authorList>
    </citation>
    <scope>NUCLEOTIDE SEQUENCE [LARGE SCALE GENOMIC DNA]</scope>
    <source>
        <strain evidence="3 4">BN130099</strain>
    </source>
</reference>
<dbReference type="Gene3D" id="1.10.260.40">
    <property type="entry name" value="lambda repressor-like DNA-binding domains"/>
    <property type="match status" value="1"/>
</dbReference>
<dbReference type="InterPro" id="IPR010982">
    <property type="entry name" value="Lambda_DNA-bd_dom_sf"/>
</dbReference>
<dbReference type="CDD" id="cd00093">
    <property type="entry name" value="HTH_XRE"/>
    <property type="match status" value="1"/>
</dbReference>
<dbReference type="InterPro" id="IPR001387">
    <property type="entry name" value="Cro/C1-type_HTH"/>
</dbReference>
<sequence length="117" mass="12678">MGQKEHASEPINVAAIHLVRAAFAEASMTQHQLSEASGIPRSTLANMLSPTAEPRLVHVSQLVRIAIALGIDTRDWAAHLEAFERKRRGGDLDQRRGRKAAAPAVQKRAARKPSAGK</sequence>
<accession>A0A5B1LN06</accession>
<feature type="region of interest" description="Disordered" evidence="1">
    <location>
        <begin position="87"/>
        <end position="117"/>
    </location>
</feature>
<evidence type="ECO:0000313" key="4">
    <source>
        <dbReference type="Proteomes" id="UP000325003"/>
    </source>
</evidence>
<proteinExistence type="predicted"/>
<gene>
    <name evidence="3" type="ORF">F0U44_06630</name>
</gene>
<evidence type="ECO:0000313" key="3">
    <source>
        <dbReference type="EMBL" id="KAA1421933.1"/>
    </source>
</evidence>
<keyword evidence="4" id="KW-1185">Reference proteome</keyword>
<reference evidence="3 4" key="1">
    <citation type="submission" date="2019-09" db="EMBL/GenBank/DDBJ databases">
        <title>Nocardioides panacisoli sp. nov., isolated from the soil of a ginseng field.</title>
        <authorList>
            <person name="Cho C."/>
        </authorList>
    </citation>
    <scope>NUCLEOTIDE SEQUENCE [LARGE SCALE GENOMIC DNA]</scope>
    <source>
        <strain evidence="3 4">BN130099</strain>
    </source>
</reference>
<dbReference type="PROSITE" id="PS50943">
    <property type="entry name" value="HTH_CROC1"/>
    <property type="match status" value="1"/>
</dbReference>
<evidence type="ECO:0000259" key="2">
    <source>
        <dbReference type="PROSITE" id="PS50943"/>
    </source>
</evidence>
<dbReference type="EMBL" id="VUJV01000001">
    <property type="protein sequence ID" value="KAA1421933.1"/>
    <property type="molecule type" value="Genomic_DNA"/>
</dbReference>
<feature type="domain" description="HTH cro/C1-type" evidence="2">
    <location>
        <begin position="19"/>
        <end position="76"/>
    </location>
</feature>
<dbReference type="AlphaFoldDB" id="A0A5B1LN06"/>
<dbReference type="Proteomes" id="UP000325003">
    <property type="component" value="Unassembled WGS sequence"/>
</dbReference>
<name>A0A5B1LN06_9ACTN</name>
<dbReference type="SUPFAM" id="SSF47413">
    <property type="entry name" value="lambda repressor-like DNA-binding domains"/>
    <property type="match status" value="1"/>
</dbReference>
<protein>
    <submittedName>
        <fullName evidence="3">Helix-turn-helix transcriptional regulator</fullName>
    </submittedName>
</protein>
<dbReference type="RefSeq" id="WP_149727394.1">
    <property type="nucleotide sequence ID" value="NZ_VUJV01000001.1"/>
</dbReference>
<dbReference type="SMART" id="SM00530">
    <property type="entry name" value="HTH_XRE"/>
    <property type="match status" value="1"/>
</dbReference>
<evidence type="ECO:0000256" key="1">
    <source>
        <dbReference type="SAM" id="MobiDB-lite"/>
    </source>
</evidence>
<comment type="caution">
    <text evidence="3">The sequence shown here is derived from an EMBL/GenBank/DDBJ whole genome shotgun (WGS) entry which is preliminary data.</text>
</comment>